<feature type="domain" description="C2" evidence="2">
    <location>
        <begin position="1"/>
        <end position="106"/>
    </location>
</feature>
<evidence type="ECO:0000313" key="4">
    <source>
        <dbReference type="Proteomes" id="UP000650467"/>
    </source>
</evidence>
<feature type="compositionally biased region" description="Low complexity" evidence="1">
    <location>
        <begin position="138"/>
        <end position="150"/>
    </location>
</feature>
<reference evidence="3" key="1">
    <citation type="journal article" date="2020" name="bioRxiv">
        <title>Comparative genomics of Chlamydomonas.</title>
        <authorList>
            <person name="Craig R.J."/>
            <person name="Hasan A.R."/>
            <person name="Ness R.W."/>
            <person name="Keightley P.D."/>
        </authorList>
    </citation>
    <scope>NUCLEOTIDE SEQUENCE</scope>
    <source>
        <strain evidence="3">SAG 7.73</strain>
    </source>
</reference>
<dbReference type="CDD" id="cd00030">
    <property type="entry name" value="C2"/>
    <property type="match status" value="1"/>
</dbReference>
<evidence type="ECO:0000256" key="1">
    <source>
        <dbReference type="SAM" id="MobiDB-lite"/>
    </source>
</evidence>
<dbReference type="Proteomes" id="UP000650467">
    <property type="component" value="Unassembled WGS sequence"/>
</dbReference>
<protein>
    <recommendedName>
        <fullName evidence="2">C2 domain-containing protein</fullName>
    </recommendedName>
</protein>
<dbReference type="SUPFAM" id="SSF49562">
    <property type="entry name" value="C2 domain (Calcium/lipid-binding domain, CaLB)"/>
    <property type="match status" value="1"/>
</dbReference>
<dbReference type="AlphaFoldDB" id="A0A835W001"/>
<dbReference type="PANTHER" id="PTHR47052">
    <property type="entry name" value="CONSERVED SERINE PROLINE-RICH PROTEIN (AFU_ORTHOLOGUE AFUA_2G01790)"/>
    <property type="match status" value="1"/>
</dbReference>
<evidence type="ECO:0000313" key="3">
    <source>
        <dbReference type="EMBL" id="KAG2432133.1"/>
    </source>
</evidence>
<dbReference type="Pfam" id="PF00168">
    <property type="entry name" value="C2"/>
    <property type="match status" value="1"/>
</dbReference>
<evidence type="ECO:0000259" key="2">
    <source>
        <dbReference type="PROSITE" id="PS50004"/>
    </source>
</evidence>
<organism evidence="3 4">
    <name type="scientific">Chlamydomonas incerta</name>
    <dbReference type="NCBI Taxonomy" id="51695"/>
    <lineage>
        <taxon>Eukaryota</taxon>
        <taxon>Viridiplantae</taxon>
        <taxon>Chlorophyta</taxon>
        <taxon>core chlorophytes</taxon>
        <taxon>Chlorophyceae</taxon>
        <taxon>CS clade</taxon>
        <taxon>Chlamydomonadales</taxon>
        <taxon>Chlamydomonadaceae</taxon>
        <taxon>Chlamydomonas</taxon>
    </lineage>
</organism>
<feature type="region of interest" description="Disordered" evidence="1">
    <location>
        <begin position="131"/>
        <end position="165"/>
    </location>
</feature>
<accession>A0A835W001</accession>
<dbReference type="InterPro" id="IPR035892">
    <property type="entry name" value="C2_domain_sf"/>
</dbReference>
<dbReference type="PROSITE" id="PS50004">
    <property type="entry name" value="C2"/>
    <property type="match status" value="1"/>
</dbReference>
<name>A0A835W001_CHLIN</name>
<sequence length="179" mass="19938">MALDCGLLTVTVEAARDLKDPEWVGRQDPYCVIRVGGQTFRTRTAVDGGRNPVWNETFRFNVPHPGDDVLEVVLKDDQLIEHDATLGAARIPLAKAREMGADRVQAAAVISPRHHRQHGAVSLALQWEQSHEPMQQHPVQGPDEQQQGQPQHRHHHGGGTPRERVDVVEFVEQRPAAAM</sequence>
<dbReference type="OrthoDB" id="419768at2759"/>
<dbReference type="PANTHER" id="PTHR47052:SF3">
    <property type="entry name" value="INGRESSION PROTEIN 1"/>
    <property type="match status" value="1"/>
</dbReference>
<keyword evidence="4" id="KW-1185">Reference proteome</keyword>
<gene>
    <name evidence="3" type="ORF">HXX76_009059</name>
</gene>
<dbReference type="InterPro" id="IPR052981">
    <property type="entry name" value="Ingression_C2_domain"/>
</dbReference>
<dbReference type="SMART" id="SM00239">
    <property type="entry name" value="C2"/>
    <property type="match status" value="1"/>
</dbReference>
<dbReference type="Gene3D" id="2.60.40.150">
    <property type="entry name" value="C2 domain"/>
    <property type="match status" value="1"/>
</dbReference>
<dbReference type="EMBL" id="JAEHOC010000022">
    <property type="protein sequence ID" value="KAG2432133.1"/>
    <property type="molecule type" value="Genomic_DNA"/>
</dbReference>
<dbReference type="InterPro" id="IPR000008">
    <property type="entry name" value="C2_dom"/>
</dbReference>
<comment type="caution">
    <text evidence="3">The sequence shown here is derived from an EMBL/GenBank/DDBJ whole genome shotgun (WGS) entry which is preliminary data.</text>
</comment>
<proteinExistence type="predicted"/>